<protein>
    <submittedName>
        <fullName evidence="2">Uncharacterized protein</fullName>
    </submittedName>
</protein>
<organism evidence="2 3">
    <name type="scientific">Dacryopinax primogenitus (strain DJM 731)</name>
    <name type="common">Brown rot fungus</name>
    <dbReference type="NCBI Taxonomy" id="1858805"/>
    <lineage>
        <taxon>Eukaryota</taxon>
        <taxon>Fungi</taxon>
        <taxon>Dikarya</taxon>
        <taxon>Basidiomycota</taxon>
        <taxon>Agaricomycotina</taxon>
        <taxon>Dacrymycetes</taxon>
        <taxon>Dacrymycetales</taxon>
        <taxon>Dacrymycetaceae</taxon>
        <taxon>Dacryopinax</taxon>
    </lineage>
</organism>
<evidence type="ECO:0000313" key="3">
    <source>
        <dbReference type="Proteomes" id="UP000030653"/>
    </source>
</evidence>
<dbReference type="Proteomes" id="UP000030653">
    <property type="component" value="Unassembled WGS sequence"/>
</dbReference>
<proteinExistence type="predicted"/>
<dbReference type="AlphaFoldDB" id="M5GCF4"/>
<dbReference type="GeneID" id="63687768"/>
<gene>
    <name evidence="2" type="ORF">DACRYDRAFT_22157</name>
</gene>
<feature type="compositionally biased region" description="Polar residues" evidence="1">
    <location>
        <begin position="53"/>
        <end position="67"/>
    </location>
</feature>
<feature type="region of interest" description="Disordered" evidence="1">
    <location>
        <begin position="48"/>
        <end position="67"/>
    </location>
</feature>
<sequence length="67" mass="7293">MPHSGTQRFSVPSNNMPSSRSPRDCRAQIGSYLTNSSKLRFATASINKRRSVASPSTNKSASSYLKS</sequence>
<dbReference type="RefSeq" id="XP_040628630.1">
    <property type="nucleotide sequence ID" value="XM_040772706.1"/>
</dbReference>
<evidence type="ECO:0000313" key="2">
    <source>
        <dbReference type="EMBL" id="EJU01733.1"/>
    </source>
</evidence>
<evidence type="ECO:0000256" key="1">
    <source>
        <dbReference type="SAM" id="MobiDB-lite"/>
    </source>
</evidence>
<accession>M5GCF4</accession>
<feature type="region of interest" description="Disordered" evidence="1">
    <location>
        <begin position="1"/>
        <end position="25"/>
    </location>
</feature>
<dbReference type="EMBL" id="JH795863">
    <property type="protein sequence ID" value="EJU01733.1"/>
    <property type="molecule type" value="Genomic_DNA"/>
</dbReference>
<feature type="compositionally biased region" description="Low complexity" evidence="1">
    <location>
        <begin position="10"/>
        <end position="20"/>
    </location>
</feature>
<keyword evidence="3" id="KW-1185">Reference proteome</keyword>
<reference evidence="2 3" key="1">
    <citation type="journal article" date="2012" name="Science">
        <title>The Paleozoic origin of enzymatic lignin decomposition reconstructed from 31 fungal genomes.</title>
        <authorList>
            <person name="Floudas D."/>
            <person name="Binder M."/>
            <person name="Riley R."/>
            <person name="Barry K."/>
            <person name="Blanchette R.A."/>
            <person name="Henrissat B."/>
            <person name="Martinez A.T."/>
            <person name="Otillar R."/>
            <person name="Spatafora J.W."/>
            <person name="Yadav J.S."/>
            <person name="Aerts A."/>
            <person name="Benoit I."/>
            <person name="Boyd A."/>
            <person name="Carlson A."/>
            <person name="Copeland A."/>
            <person name="Coutinho P.M."/>
            <person name="de Vries R.P."/>
            <person name="Ferreira P."/>
            <person name="Findley K."/>
            <person name="Foster B."/>
            <person name="Gaskell J."/>
            <person name="Glotzer D."/>
            <person name="Gorecki P."/>
            <person name="Heitman J."/>
            <person name="Hesse C."/>
            <person name="Hori C."/>
            <person name="Igarashi K."/>
            <person name="Jurgens J.A."/>
            <person name="Kallen N."/>
            <person name="Kersten P."/>
            <person name="Kohler A."/>
            <person name="Kuees U."/>
            <person name="Kumar T.K.A."/>
            <person name="Kuo A."/>
            <person name="LaButti K."/>
            <person name="Larrondo L.F."/>
            <person name="Lindquist E."/>
            <person name="Ling A."/>
            <person name="Lombard V."/>
            <person name="Lucas S."/>
            <person name="Lundell T."/>
            <person name="Martin R."/>
            <person name="McLaughlin D.J."/>
            <person name="Morgenstern I."/>
            <person name="Morin E."/>
            <person name="Murat C."/>
            <person name="Nagy L.G."/>
            <person name="Nolan M."/>
            <person name="Ohm R.A."/>
            <person name="Patyshakuliyeva A."/>
            <person name="Rokas A."/>
            <person name="Ruiz-Duenas F.J."/>
            <person name="Sabat G."/>
            <person name="Salamov A."/>
            <person name="Samejima M."/>
            <person name="Schmutz J."/>
            <person name="Slot J.C."/>
            <person name="St John F."/>
            <person name="Stenlid J."/>
            <person name="Sun H."/>
            <person name="Sun S."/>
            <person name="Syed K."/>
            <person name="Tsang A."/>
            <person name="Wiebenga A."/>
            <person name="Young D."/>
            <person name="Pisabarro A."/>
            <person name="Eastwood D.C."/>
            <person name="Martin F."/>
            <person name="Cullen D."/>
            <person name="Grigoriev I.V."/>
            <person name="Hibbett D.S."/>
        </authorList>
    </citation>
    <scope>NUCLEOTIDE SEQUENCE [LARGE SCALE GENOMIC DNA]</scope>
    <source>
        <strain evidence="2 3">DJM-731 SS1</strain>
    </source>
</reference>
<name>M5GCF4_DACPD</name>
<dbReference type="HOGENOM" id="CLU_2812285_0_0_1"/>